<reference evidence="1 2" key="1">
    <citation type="submission" date="2016-10" db="EMBL/GenBank/DDBJ databases">
        <authorList>
            <person name="de Groot N.N."/>
        </authorList>
    </citation>
    <scope>NUCLEOTIDE SEQUENCE [LARGE SCALE GENOMIC DNA]</scope>
    <source>
        <strain evidence="1">MBHS1</strain>
    </source>
</reference>
<evidence type="ECO:0000313" key="2">
    <source>
        <dbReference type="Proteomes" id="UP000236724"/>
    </source>
</evidence>
<dbReference type="AlphaFoldDB" id="A0A1H6F9P4"/>
<accession>A0A1H6F9P4</accession>
<protein>
    <submittedName>
        <fullName evidence="1">Uncharacterized protein</fullName>
    </submittedName>
</protein>
<proteinExistence type="predicted"/>
<sequence length="109" mass="12763">MDTQLIGRHVPVMQLDWENMQPCFERLPAKERKAAEAKVQEYRDTQSKKWSQRQLAKVAGMNRETWKKHYDLAQPKLLDCLKQLMLEIGDENIETSGDGYVVTPEQDKE</sequence>
<name>A0A1H6F9P4_9GAMM</name>
<dbReference type="Proteomes" id="UP000236724">
    <property type="component" value="Unassembled WGS sequence"/>
</dbReference>
<dbReference type="EMBL" id="FMSV02000505">
    <property type="protein sequence ID" value="SEH06812.1"/>
    <property type="molecule type" value="Genomic_DNA"/>
</dbReference>
<keyword evidence="2" id="KW-1185">Reference proteome</keyword>
<organism evidence="1 2">
    <name type="scientific">Candidatus Venteria ishoeyi</name>
    <dbReference type="NCBI Taxonomy" id="1899563"/>
    <lineage>
        <taxon>Bacteria</taxon>
        <taxon>Pseudomonadati</taxon>
        <taxon>Pseudomonadota</taxon>
        <taxon>Gammaproteobacteria</taxon>
        <taxon>Thiotrichales</taxon>
        <taxon>Thiotrichaceae</taxon>
        <taxon>Venteria</taxon>
    </lineage>
</organism>
<gene>
    <name evidence="1" type="ORF">MBHS_02678</name>
</gene>
<evidence type="ECO:0000313" key="1">
    <source>
        <dbReference type="EMBL" id="SEH06812.1"/>
    </source>
</evidence>